<dbReference type="RefSeq" id="XP_053591476.1">
    <property type="nucleotide sequence ID" value="XM_053722831.1"/>
</dbReference>
<keyword evidence="2" id="KW-0732">Signal</keyword>
<feature type="compositionally biased region" description="Basic residues" evidence="1">
    <location>
        <begin position="164"/>
        <end position="177"/>
    </location>
</feature>
<dbReference type="Proteomes" id="UP000483820">
    <property type="component" value="Chromosome I"/>
</dbReference>
<accession>A0A6A5HSS0</accession>
<proteinExistence type="predicted"/>
<sequence>MFQFFGLLLLSLALPINAFPSMTFDRRLIADFRETFFDFEGEIKCDLAKKGHPYVALIKLWEDDSYLSDKLGDDELKQVYELDRDAFPNTYTIFAREQGDGWDPGMEYELYLSVQHNCTPNRQTIVTDIPITSQKFEIKNKTYHVTQNIDLTPGSADRRSAEKRLRRRRRDVNKRRH</sequence>
<dbReference type="KEGG" id="crq:GCK72_001079"/>
<feature type="region of interest" description="Disordered" evidence="1">
    <location>
        <begin position="151"/>
        <end position="177"/>
    </location>
</feature>
<evidence type="ECO:0000256" key="2">
    <source>
        <dbReference type="SAM" id="SignalP"/>
    </source>
</evidence>
<gene>
    <name evidence="3" type="ORF">GCK72_001079</name>
</gene>
<feature type="signal peptide" evidence="2">
    <location>
        <begin position="1"/>
        <end position="18"/>
    </location>
</feature>
<evidence type="ECO:0000313" key="3">
    <source>
        <dbReference type="EMBL" id="KAF1769263.1"/>
    </source>
</evidence>
<dbReference type="GeneID" id="78773226"/>
<protein>
    <submittedName>
        <fullName evidence="3">Uncharacterized protein</fullName>
    </submittedName>
</protein>
<comment type="caution">
    <text evidence="3">The sequence shown here is derived from an EMBL/GenBank/DDBJ whole genome shotgun (WGS) entry which is preliminary data.</text>
</comment>
<evidence type="ECO:0000256" key="1">
    <source>
        <dbReference type="SAM" id="MobiDB-lite"/>
    </source>
</evidence>
<evidence type="ECO:0000313" key="4">
    <source>
        <dbReference type="Proteomes" id="UP000483820"/>
    </source>
</evidence>
<organism evidence="3 4">
    <name type="scientific">Caenorhabditis remanei</name>
    <name type="common">Caenorhabditis vulgaris</name>
    <dbReference type="NCBI Taxonomy" id="31234"/>
    <lineage>
        <taxon>Eukaryota</taxon>
        <taxon>Metazoa</taxon>
        <taxon>Ecdysozoa</taxon>
        <taxon>Nematoda</taxon>
        <taxon>Chromadorea</taxon>
        <taxon>Rhabditida</taxon>
        <taxon>Rhabditina</taxon>
        <taxon>Rhabditomorpha</taxon>
        <taxon>Rhabditoidea</taxon>
        <taxon>Rhabditidae</taxon>
        <taxon>Peloderinae</taxon>
        <taxon>Caenorhabditis</taxon>
    </lineage>
</organism>
<feature type="chain" id="PRO_5025337214" evidence="2">
    <location>
        <begin position="19"/>
        <end position="177"/>
    </location>
</feature>
<dbReference type="AlphaFoldDB" id="A0A6A5HSS0"/>
<dbReference type="CTD" id="78773226"/>
<dbReference type="EMBL" id="WUAV01000001">
    <property type="protein sequence ID" value="KAF1769263.1"/>
    <property type="molecule type" value="Genomic_DNA"/>
</dbReference>
<name>A0A6A5HSS0_CAERE</name>
<reference evidence="3 4" key="1">
    <citation type="submission" date="2019-12" db="EMBL/GenBank/DDBJ databases">
        <title>Chromosome-level assembly of the Caenorhabditis remanei genome.</title>
        <authorList>
            <person name="Teterina A.A."/>
            <person name="Willis J.H."/>
            <person name="Phillips P.C."/>
        </authorList>
    </citation>
    <scope>NUCLEOTIDE SEQUENCE [LARGE SCALE GENOMIC DNA]</scope>
    <source>
        <strain evidence="3 4">PX506</strain>
        <tissue evidence="3">Whole organism</tissue>
    </source>
</reference>